<dbReference type="InterPro" id="IPR023393">
    <property type="entry name" value="START-like_dom_sf"/>
</dbReference>
<comment type="caution">
    <text evidence="1">The sequence shown here is derived from an EMBL/GenBank/DDBJ whole genome shotgun (WGS) entry which is preliminary data.</text>
</comment>
<dbReference type="Pfam" id="PF06240">
    <property type="entry name" value="COXG"/>
    <property type="match status" value="1"/>
</dbReference>
<dbReference type="InterPro" id="IPR010419">
    <property type="entry name" value="CO_DH_gsu"/>
</dbReference>
<keyword evidence="2" id="KW-1185">Reference proteome</keyword>
<name>A0A437RKN4_9BURK</name>
<dbReference type="OrthoDB" id="8903592at2"/>
<dbReference type="RefSeq" id="WP_128227815.1">
    <property type="nucleotide sequence ID" value="NZ_SACR01000002.1"/>
</dbReference>
<dbReference type="Gene3D" id="3.30.530.20">
    <property type="match status" value="1"/>
</dbReference>
<organism evidence="1 2">
    <name type="scientific">Rubrivivax rivuli</name>
    <dbReference type="NCBI Taxonomy" id="1862385"/>
    <lineage>
        <taxon>Bacteria</taxon>
        <taxon>Pseudomonadati</taxon>
        <taxon>Pseudomonadota</taxon>
        <taxon>Betaproteobacteria</taxon>
        <taxon>Burkholderiales</taxon>
        <taxon>Sphaerotilaceae</taxon>
        <taxon>Rubrivivax</taxon>
    </lineage>
</organism>
<dbReference type="SUPFAM" id="SSF55961">
    <property type="entry name" value="Bet v1-like"/>
    <property type="match status" value="1"/>
</dbReference>
<reference evidence="1 2" key="1">
    <citation type="submission" date="2019-01" db="EMBL/GenBank/DDBJ databases">
        <authorList>
            <person name="Chen W.-M."/>
        </authorList>
    </citation>
    <scope>NUCLEOTIDE SEQUENCE [LARGE SCALE GENOMIC DNA]</scope>
    <source>
        <strain evidence="1 2">KYPY4</strain>
    </source>
</reference>
<accession>A0A437RKN4</accession>
<proteinExistence type="predicted"/>
<protein>
    <recommendedName>
        <fullName evidence="3">SRPBCC family protein</fullName>
    </recommendedName>
</protein>
<dbReference type="EMBL" id="SACR01000002">
    <property type="protein sequence ID" value="RVU47351.1"/>
    <property type="molecule type" value="Genomic_DNA"/>
</dbReference>
<evidence type="ECO:0000313" key="1">
    <source>
        <dbReference type="EMBL" id="RVU47351.1"/>
    </source>
</evidence>
<dbReference type="Proteomes" id="UP000285575">
    <property type="component" value="Unassembled WGS sequence"/>
</dbReference>
<evidence type="ECO:0000313" key="2">
    <source>
        <dbReference type="Proteomes" id="UP000285575"/>
    </source>
</evidence>
<dbReference type="AlphaFoldDB" id="A0A437RKN4"/>
<evidence type="ECO:0008006" key="3">
    <source>
        <dbReference type="Google" id="ProtNLM"/>
    </source>
</evidence>
<sequence length="157" mass="17230">MTITVDIDLGYEFTVKAGMKDVFDVLSHVPTSASFFPKVDKLTEIAKDTYRWEMEKVGTAQVNIQTVYASKYVTDRKKGTVVWTPVKGEGNALVGGHWKLKEGKAGTEIEFKVAGSVDVPLPGLMKALVGPVVSSEFEKLVDKYIANLIKKFGGEVE</sequence>
<gene>
    <name evidence="1" type="ORF">EOE66_06285</name>
</gene>